<keyword evidence="3" id="KW-0645">Protease</keyword>
<dbReference type="EMBL" id="QKXF01000161">
    <property type="protein sequence ID" value="RQM15320.1"/>
    <property type="molecule type" value="Genomic_DNA"/>
</dbReference>
<dbReference type="GO" id="GO:0006508">
    <property type="term" value="P:proteolysis"/>
    <property type="evidence" value="ECO:0007669"/>
    <property type="project" value="UniProtKB-KW"/>
</dbReference>
<dbReference type="GO" id="GO:0016579">
    <property type="term" value="P:protein deubiquitination"/>
    <property type="evidence" value="ECO:0007669"/>
    <property type="project" value="InterPro"/>
</dbReference>
<comment type="catalytic activity">
    <reaction evidence="1">
        <text>Thiol-dependent hydrolysis of ester, thioester, amide, peptide and isopeptide bonds formed by the C-terminal Gly of ubiquitin (a 76-residue protein attached to proteins as an intracellular targeting signal).</text>
        <dbReference type="EC" id="3.4.19.12"/>
    </reaction>
</comment>
<evidence type="ECO:0000256" key="3">
    <source>
        <dbReference type="ARBA" id="ARBA00022670"/>
    </source>
</evidence>
<gene>
    <name evidence="8" type="ORF">DD237_005821</name>
</gene>
<evidence type="ECO:0000313" key="9">
    <source>
        <dbReference type="Proteomes" id="UP000286097"/>
    </source>
</evidence>
<dbReference type="VEuPathDB" id="FungiDB:DD237_005821"/>
<protein>
    <recommendedName>
        <fullName evidence="2">ubiquitinyl hydrolase 1</fullName>
        <ecNumber evidence="2">3.4.19.12</ecNumber>
    </recommendedName>
</protein>
<organism evidence="8 9">
    <name type="scientific">Peronospora effusa</name>
    <dbReference type="NCBI Taxonomy" id="542832"/>
    <lineage>
        <taxon>Eukaryota</taxon>
        <taxon>Sar</taxon>
        <taxon>Stramenopiles</taxon>
        <taxon>Oomycota</taxon>
        <taxon>Peronosporomycetes</taxon>
        <taxon>Peronosporales</taxon>
        <taxon>Peronosporaceae</taxon>
        <taxon>Peronospora</taxon>
    </lineage>
</organism>
<dbReference type="InterPro" id="IPR006155">
    <property type="entry name" value="Josephin"/>
</dbReference>
<dbReference type="GO" id="GO:0004843">
    <property type="term" value="F:cysteine-type deubiquitinase activity"/>
    <property type="evidence" value="ECO:0007669"/>
    <property type="project" value="UniProtKB-EC"/>
</dbReference>
<dbReference type="PANTHER" id="PTHR13291:SF0">
    <property type="entry name" value="JOSEPHIN-LIKE PROTEIN"/>
    <property type="match status" value="1"/>
</dbReference>
<evidence type="ECO:0000256" key="4">
    <source>
        <dbReference type="ARBA" id="ARBA00022786"/>
    </source>
</evidence>
<dbReference type="PROSITE" id="PS50957">
    <property type="entry name" value="JOSEPHIN"/>
    <property type="match status" value="1"/>
</dbReference>
<keyword evidence="5 6" id="KW-0378">Hydrolase</keyword>
<evidence type="ECO:0000256" key="2">
    <source>
        <dbReference type="ARBA" id="ARBA00012759"/>
    </source>
</evidence>
<dbReference type="EC" id="3.4.19.12" evidence="2"/>
<feature type="domain" description="Josephin" evidence="7">
    <location>
        <begin position="2"/>
        <end position="236"/>
    </location>
</feature>
<dbReference type="Gene3D" id="3.90.70.40">
    <property type="match status" value="1"/>
</dbReference>
<dbReference type="Proteomes" id="UP000286097">
    <property type="component" value="Unassembled WGS sequence"/>
</dbReference>
<dbReference type="AlphaFoldDB" id="A0A3R7W4X9"/>
<feature type="active site" evidence="6">
    <location>
        <position position="174"/>
    </location>
</feature>
<comment type="caution">
    <text evidence="8">The sequence shown here is derived from an EMBL/GenBank/DDBJ whole genome shotgun (WGS) entry which is preliminary data.</text>
</comment>
<evidence type="ECO:0000256" key="1">
    <source>
        <dbReference type="ARBA" id="ARBA00000707"/>
    </source>
</evidence>
<evidence type="ECO:0000256" key="6">
    <source>
        <dbReference type="PROSITE-ProRule" id="PRU00331"/>
    </source>
</evidence>
<feature type="active site" evidence="6">
    <location>
        <position position="189"/>
    </location>
</feature>
<reference evidence="8 9" key="1">
    <citation type="submission" date="2018-06" db="EMBL/GenBank/DDBJ databases">
        <title>Comparative genomics of downy mildews reveals potential adaptations to biotrophy.</title>
        <authorList>
            <person name="Fletcher K."/>
            <person name="Klosterman S.J."/>
            <person name="Derevnina L."/>
            <person name="Martin F."/>
            <person name="Koike S."/>
            <person name="Reyes Chin-Wo S."/>
            <person name="Mou B."/>
            <person name="Michelmore R."/>
        </authorList>
    </citation>
    <scope>NUCLEOTIDE SEQUENCE [LARGE SCALE GENOMIC DNA]</scope>
    <source>
        <strain evidence="8 9">R13</strain>
    </source>
</reference>
<dbReference type="SMART" id="SM01246">
    <property type="entry name" value="Josephin"/>
    <property type="match status" value="1"/>
</dbReference>
<evidence type="ECO:0000256" key="5">
    <source>
        <dbReference type="ARBA" id="ARBA00022801"/>
    </source>
</evidence>
<dbReference type="InterPro" id="IPR040053">
    <property type="entry name" value="JOSD1/2"/>
</dbReference>
<accession>A0A3R7W4X9</accession>
<sequence length="236" mass="27161">MTEEVYHERQIFYRCGLHALNNATDSKLNSEQTPSSCTNRFHIDLGPIFTKSSLDDTCTELTTRIDQTGNNGLLHWVWNPHKAPMGLGNYDINLLTLALQQKGDPCKKTRGDLEKWRLWAEQQVFVATGLGYEMQWIDKRLSVDEKLIPFDEVEGVLCNVIMTTTFSSLWMQRHWFAIRKIQGVCYNLDSKLPAPVPFEGETECYQFLQELVKTGECELFVIMKENKETTTSLLAE</sequence>
<evidence type="ECO:0000259" key="7">
    <source>
        <dbReference type="PROSITE" id="PS50957"/>
    </source>
</evidence>
<evidence type="ECO:0000313" key="8">
    <source>
        <dbReference type="EMBL" id="RQM15320.1"/>
    </source>
</evidence>
<feature type="active site" evidence="6">
    <location>
        <position position="15"/>
    </location>
</feature>
<keyword evidence="4" id="KW-0833">Ubl conjugation pathway</keyword>
<dbReference type="Pfam" id="PF02099">
    <property type="entry name" value="Josephin"/>
    <property type="match status" value="1"/>
</dbReference>
<dbReference type="PANTHER" id="PTHR13291">
    <property type="entry name" value="JOSEPHIN 1, 2"/>
    <property type="match status" value="1"/>
</dbReference>
<proteinExistence type="predicted"/>
<name>A0A3R7W4X9_9STRA</name>